<keyword evidence="3" id="KW-1185">Reference proteome</keyword>
<evidence type="ECO:0000256" key="1">
    <source>
        <dbReference type="SAM" id="MobiDB-lite"/>
    </source>
</evidence>
<sequence length="105" mass="11444">MRSVALLLGAEVVCVLLISTSLGVFRSFAFRFHRPTKIAMHSRPLCFGHGHGDTIYVESPDAGFLAYKKTAPVVIRMLKGSGIMTKGFRRQSSTTPSPPVTSEYG</sequence>
<dbReference type="Proteomes" id="UP001285441">
    <property type="component" value="Unassembled WGS sequence"/>
</dbReference>
<proteinExistence type="predicted"/>
<name>A0AAE0P6G1_9PEZI</name>
<dbReference type="EMBL" id="JAULSW010000001">
    <property type="protein sequence ID" value="KAK3394182.1"/>
    <property type="molecule type" value="Genomic_DNA"/>
</dbReference>
<organism evidence="2 3">
    <name type="scientific">Podospora didyma</name>
    <dbReference type="NCBI Taxonomy" id="330526"/>
    <lineage>
        <taxon>Eukaryota</taxon>
        <taxon>Fungi</taxon>
        <taxon>Dikarya</taxon>
        <taxon>Ascomycota</taxon>
        <taxon>Pezizomycotina</taxon>
        <taxon>Sordariomycetes</taxon>
        <taxon>Sordariomycetidae</taxon>
        <taxon>Sordariales</taxon>
        <taxon>Podosporaceae</taxon>
        <taxon>Podospora</taxon>
    </lineage>
</organism>
<reference evidence="2" key="1">
    <citation type="journal article" date="2023" name="Mol. Phylogenet. Evol.">
        <title>Genome-scale phylogeny and comparative genomics of the fungal order Sordariales.</title>
        <authorList>
            <person name="Hensen N."/>
            <person name="Bonometti L."/>
            <person name="Westerberg I."/>
            <person name="Brannstrom I.O."/>
            <person name="Guillou S."/>
            <person name="Cros-Aarteil S."/>
            <person name="Calhoun S."/>
            <person name="Haridas S."/>
            <person name="Kuo A."/>
            <person name="Mondo S."/>
            <person name="Pangilinan J."/>
            <person name="Riley R."/>
            <person name="LaButti K."/>
            <person name="Andreopoulos B."/>
            <person name="Lipzen A."/>
            <person name="Chen C."/>
            <person name="Yan M."/>
            <person name="Daum C."/>
            <person name="Ng V."/>
            <person name="Clum A."/>
            <person name="Steindorff A."/>
            <person name="Ohm R.A."/>
            <person name="Martin F."/>
            <person name="Silar P."/>
            <person name="Natvig D.O."/>
            <person name="Lalanne C."/>
            <person name="Gautier V."/>
            <person name="Ament-Velasquez S.L."/>
            <person name="Kruys A."/>
            <person name="Hutchinson M.I."/>
            <person name="Powell A.J."/>
            <person name="Barry K."/>
            <person name="Miller A.N."/>
            <person name="Grigoriev I.V."/>
            <person name="Debuchy R."/>
            <person name="Gladieux P."/>
            <person name="Hiltunen Thoren M."/>
            <person name="Johannesson H."/>
        </authorList>
    </citation>
    <scope>NUCLEOTIDE SEQUENCE</scope>
    <source>
        <strain evidence="2">CBS 232.78</strain>
    </source>
</reference>
<evidence type="ECO:0000313" key="3">
    <source>
        <dbReference type="Proteomes" id="UP001285441"/>
    </source>
</evidence>
<accession>A0AAE0P6G1</accession>
<feature type="region of interest" description="Disordered" evidence="1">
    <location>
        <begin position="86"/>
        <end position="105"/>
    </location>
</feature>
<feature type="compositionally biased region" description="Low complexity" evidence="1">
    <location>
        <begin position="92"/>
        <end position="105"/>
    </location>
</feature>
<comment type="caution">
    <text evidence="2">The sequence shown here is derived from an EMBL/GenBank/DDBJ whole genome shotgun (WGS) entry which is preliminary data.</text>
</comment>
<evidence type="ECO:0000313" key="2">
    <source>
        <dbReference type="EMBL" id="KAK3394182.1"/>
    </source>
</evidence>
<reference evidence="2" key="2">
    <citation type="submission" date="2023-06" db="EMBL/GenBank/DDBJ databases">
        <authorList>
            <consortium name="Lawrence Berkeley National Laboratory"/>
            <person name="Haridas S."/>
            <person name="Hensen N."/>
            <person name="Bonometti L."/>
            <person name="Westerberg I."/>
            <person name="Brannstrom I.O."/>
            <person name="Guillou S."/>
            <person name="Cros-Aarteil S."/>
            <person name="Calhoun S."/>
            <person name="Kuo A."/>
            <person name="Mondo S."/>
            <person name="Pangilinan J."/>
            <person name="Riley R."/>
            <person name="LaButti K."/>
            <person name="Andreopoulos B."/>
            <person name="Lipzen A."/>
            <person name="Chen C."/>
            <person name="Yanf M."/>
            <person name="Daum C."/>
            <person name="Ng V."/>
            <person name="Clum A."/>
            <person name="Steindorff A."/>
            <person name="Ohm R."/>
            <person name="Martin F."/>
            <person name="Silar P."/>
            <person name="Natvig D."/>
            <person name="Lalanne C."/>
            <person name="Gautier V."/>
            <person name="Ament-velasquez S.L."/>
            <person name="Kruys A."/>
            <person name="Hutchinson M.I."/>
            <person name="Powell A.J."/>
            <person name="Barry K."/>
            <person name="Miller A.N."/>
            <person name="Grigoriev I.V."/>
            <person name="Debuchy R."/>
            <person name="Gladieux P."/>
            <person name="Thoren M.H."/>
            <person name="Johannesson H."/>
        </authorList>
    </citation>
    <scope>NUCLEOTIDE SEQUENCE</scope>
    <source>
        <strain evidence="2">CBS 232.78</strain>
    </source>
</reference>
<gene>
    <name evidence="2" type="ORF">B0H63DRAFT_38993</name>
</gene>
<dbReference type="AlphaFoldDB" id="A0AAE0P6G1"/>
<protein>
    <submittedName>
        <fullName evidence="2">Uncharacterized protein</fullName>
    </submittedName>
</protein>